<proteinExistence type="predicted"/>
<dbReference type="Proteomes" id="UP000308489">
    <property type="component" value="Chromosome 1"/>
</dbReference>
<dbReference type="AlphaFoldDB" id="A0A4U9QXC0"/>
<evidence type="ECO:0000313" key="3">
    <source>
        <dbReference type="Proteomes" id="UP000308489"/>
    </source>
</evidence>
<keyword evidence="1" id="KW-0472">Membrane</keyword>
<reference evidence="2 3" key="1">
    <citation type="submission" date="2019-05" db="EMBL/GenBank/DDBJ databases">
        <authorList>
            <consortium name="Pathogen Informatics"/>
        </authorList>
    </citation>
    <scope>NUCLEOTIDE SEQUENCE [LARGE SCALE GENOMIC DNA]</scope>
    <source>
        <strain evidence="2 3">NCTC503</strain>
    </source>
</reference>
<dbReference type="KEGG" id="hhw:NCTC503_00181"/>
<gene>
    <name evidence="2" type="ORF">NCTC503_00181</name>
</gene>
<organism evidence="2 3">
    <name type="scientific">Hathewaya histolytica</name>
    <name type="common">Clostridium histolyticum</name>
    <dbReference type="NCBI Taxonomy" id="1498"/>
    <lineage>
        <taxon>Bacteria</taxon>
        <taxon>Bacillati</taxon>
        <taxon>Bacillota</taxon>
        <taxon>Clostridia</taxon>
        <taxon>Eubacteriales</taxon>
        <taxon>Clostridiaceae</taxon>
        <taxon>Hathewaya</taxon>
    </lineage>
</organism>
<sequence length="71" mass="8354">MKILYFIELVLKKYFIVPLQKLVFKNNVNFNLAYIMSEVFLVVICVFLFVYFIGGNGLISNRGRLKTKEDK</sequence>
<keyword evidence="1" id="KW-0812">Transmembrane</keyword>
<keyword evidence="3" id="KW-1185">Reference proteome</keyword>
<dbReference type="EMBL" id="LR590481">
    <property type="protein sequence ID" value="VTQ82441.1"/>
    <property type="molecule type" value="Genomic_DNA"/>
</dbReference>
<protein>
    <submittedName>
        <fullName evidence="2">Uncharacterized protein</fullName>
    </submittedName>
</protein>
<evidence type="ECO:0000313" key="2">
    <source>
        <dbReference type="EMBL" id="VTQ82441.1"/>
    </source>
</evidence>
<keyword evidence="1" id="KW-1133">Transmembrane helix</keyword>
<dbReference type="RefSeq" id="WP_138209012.1">
    <property type="nucleotide sequence ID" value="NZ_CBCRUQ010000040.1"/>
</dbReference>
<evidence type="ECO:0000256" key="1">
    <source>
        <dbReference type="SAM" id="Phobius"/>
    </source>
</evidence>
<feature type="transmembrane region" description="Helical" evidence="1">
    <location>
        <begin position="32"/>
        <end position="54"/>
    </location>
</feature>
<accession>A0A4U9QXC0</accession>
<name>A0A4U9QXC0_HATHI</name>